<keyword evidence="3" id="KW-1185">Reference proteome</keyword>
<sequence length="90" mass="9752">MVQAWLQLIPRSQCFLGKIPKSSCTSPPTAVGASLRPHRAAPSHPNRLVSVNTSATIAGAALLRRKSWWHTFTPTLAPTGLHSSRRLDSV</sequence>
<evidence type="ECO:0000313" key="2">
    <source>
        <dbReference type="EMBL" id="KAK8768992.1"/>
    </source>
</evidence>
<name>A0AAQ4E2Q7_AMBAM</name>
<accession>A0AAQ4E2Q7</accession>
<gene>
    <name evidence="2" type="ORF">V5799_014543</name>
</gene>
<dbReference type="AlphaFoldDB" id="A0AAQ4E2Q7"/>
<evidence type="ECO:0000313" key="3">
    <source>
        <dbReference type="Proteomes" id="UP001321473"/>
    </source>
</evidence>
<proteinExistence type="predicted"/>
<comment type="caution">
    <text evidence="2">The sequence shown here is derived from an EMBL/GenBank/DDBJ whole genome shotgun (WGS) entry which is preliminary data.</text>
</comment>
<reference evidence="2 3" key="1">
    <citation type="journal article" date="2023" name="Arcadia Sci">
        <title>De novo assembly of a long-read Amblyomma americanum tick genome.</title>
        <authorList>
            <person name="Chou S."/>
            <person name="Poskanzer K.E."/>
            <person name="Rollins M."/>
            <person name="Thuy-Boun P.S."/>
        </authorList>
    </citation>
    <scope>NUCLEOTIDE SEQUENCE [LARGE SCALE GENOMIC DNA]</scope>
    <source>
        <strain evidence="2">F_SG_1</strain>
        <tissue evidence="2">Salivary glands</tissue>
    </source>
</reference>
<dbReference type="Proteomes" id="UP001321473">
    <property type="component" value="Unassembled WGS sequence"/>
</dbReference>
<protein>
    <submittedName>
        <fullName evidence="2">Uncharacterized protein</fullName>
    </submittedName>
</protein>
<organism evidence="2 3">
    <name type="scientific">Amblyomma americanum</name>
    <name type="common">Lone star tick</name>
    <dbReference type="NCBI Taxonomy" id="6943"/>
    <lineage>
        <taxon>Eukaryota</taxon>
        <taxon>Metazoa</taxon>
        <taxon>Ecdysozoa</taxon>
        <taxon>Arthropoda</taxon>
        <taxon>Chelicerata</taxon>
        <taxon>Arachnida</taxon>
        <taxon>Acari</taxon>
        <taxon>Parasitiformes</taxon>
        <taxon>Ixodida</taxon>
        <taxon>Ixodoidea</taxon>
        <taxon>Ixodidae</taxon>
        <taxon>Amblyomminae</taxon>
        <taxon>Amblyomma</taxon>
    </lineage>
</organism>
<evidence type="ECO:0000256" key="1">
    <source>
        <dbReference type="SAM" id="MobiDB-lite"/>
    </source>
</evidence>
<feature type="region of interest" description="Disordered" evidence="1">
    <location>
        <begin position="26"/>
        <end position="46"/>
    </location>
</feature>
<dbReference type="EMBL" id="JARKHS020023232">
    <property type="protein sequence ID" value="KAK8768992.1"/>
    <property type="molecule type" value="Genomic_DNA"/>
</dbReference>